<dbReference type="Proteomes" id="UP000195985">
    <property type="component" value="Unassembled WGS sequence"/>
</dbReference>
<feature type="transmembrane region" description="Helical" evidence="1">
    <location>
        <begin position="6"/>
        <end position="26"/>
    </location>
</feature>
<dbReference type="AlphaFoldDB" id="A0A1W1ICR3"/>
<evidence type="ECO:0000256" key="1">
    <source>
        <dbReference type="SAM" id="Phobius"/>
    </source>
</evidence>
<keyword evidence="1" id="KW-0812">Transmembrane</keyword>
<evidence type="ECO:0000313" key="2">
    <source>
        <dbReference type="EMBL" id="SLM50857.1"/>
    </source>
</evidence>
<protein>
    <submittedName>
        <fullName evidence="2">Uncharacterized protein</fullName>
    </submittedName>
</protein>
<name>A0A1W1ICR3_9LACT</name>
<organism evidence="2 3">
    <name type="scientific">Trichococcus pasteurii</name>
    <dbReference type="NCBI Taxonomy" id="43064"/>
    <lineage>
        <taxon>Bacteria</taxon>
        <taxon>Bacillati</taxon>
        <taxon>Bacillota</taxon>
        <taxon>Bacilli</taxon>
        <taxon>Lactobacillales</taxon>
        <taxon>Carnobacteriaceae</taxon>
        <taxon>Trichococcus</taxon>
    </lineage>
</organism>
<gene>
    <name evidence="2" type="ORF">TPAS_529</name>
</gene>
<keyword evidence="3" id="KW-1185">Reference proteome</keyword>
<keyword evidence="1" id="KW-0472">Membrane</keyword>
<dbReference type="EMBL" id="FWEY01000001">
    <property type="protein sequence ID" value="SLM50857.1"/>
    <property type="molecule type" value="Genomic_DNA"/>
</dbReference>
<reference evidence="3" key="1">
    <citation type="submission" date="2016-04" db="EMBL/GenBank/DDBJ databases">
        <authorList>
            <person name="Strepis N."/>
        </authorList>
    </citation>
    <scope>NUCLEOTIDE SEQUENCE [LARGE SCALE GENOMIC DNA]</scope>
</reference>
<proteinExistence type="predicted"/>
<evidence type="ECO:0000313" key="3">
    <source>
        <dbReference type="Proteomes" id="UP000195985"/>
    </source>
</evidence>
<accession>A0A1W1ICR3</accession>
<sequence length="35" mass="4079">MNDLEAAFTAGMMLAFFTWGVCKIVLKNLREEWNQ</sequence>
<keyword evidence="1" id="KW-1133">Transmembrane helix</keyword>